<keyword evidence="3" id="KW-1185">Reference proteome</keyword>
<protein>
    <submittedName>
        <fullName evidence="2">Uncharacterized protein</fullName>
    </submittedName>
</protein>
<evidence type="ECO:0000313" key="2">
    <source>
        <dbReference type="EMBL" id="GBP00795.1"/>
    </source>
</evidence>
<dbReference type="AlphaFoldDB" id="A0A4C1SFD3"/>
<evidence type="ECO:0000313" key="3">
    <source>
        <dbReference type="Proteomes" id="UP000299102"/>
    </source>
</evidence>
<comment type="caution">
    <text evidence="2">The sequence shown here is derived from an EMBL/GenBank/DDBJ whole genome shotgun (WGS) entry which is preliminary data.</text>
</comment>
<feature type="region of interest" description="Disordered" evidence="1">
    <location>
        <begin position="136"/>
        <end position="157"/>
    </location>
</feature>
<dbReference type="STRING" id="151549.A0A4C1SFD3"/>
<name>A0A4C1SFD3_EUMVA</name>
<proteinExistence type="predicted"/>
<reference evidence="2 3" key="1">
    <citation type="journal article" date="2019" name="Commun. Biol.">
        <title>The bagworm genome reveals a unique fibroin gene that provides high tensile strength.</title>
        <authorList>
            <person name="Kono N."/>
            <person name="Nakamura H."/>
            <person name="Ohtoshi R."/>
            <person name="Tomita M."/>
            <person name="Numata K."/>
            <person name="Arakawa K."/>
        </authorList>
    </citation>
    <scope>NUCLEOTIDE SEQUENCE [LARGE SCALE GENOMIC DNA]</scope>
</reference>
<sequence>MNDSVTKRSMKVNIGETNVMVFERGESTTEYDILIEGEKVEQEKEFVYFGSLFTNDGEHNTDVEKKVNTGNKVKGALFAFMNSKSVSRQVHLAIHNGIIIPILMNGNESWRKSYEVLGQTAIVSQCRTTASHAPRSVPRHVKNSNSAPRSGYAMYHF</sequence>
<accession>A0A4C1SFD3</accession>
<evidence type="ECO:0000256" key="1">
    <source>
        <dbReference type="SAM" id="MobiDB-lite"/>
    </source>
</evidence>
<gene>
    <name evidence="2" type="ORF">EVAR_77003_1</name>
</gene>
<dbReference type="Proteomes" id="UP000299102">
    <property type="component" value="Unassembled WGS sequence"/>
</dbReference>
<organism evidence="2 3">
    <name type="scientific">Eumeta variegata</name>
    <name type="common">Bagworm moth</name>
    <name type="synonym">Eumeta japonica</name>
    <dbReference type="NCBI Taxonomy" id="151549"/>
    <lineage>
        <taxon>Eukaryota</taxon>
        <taxon>Metazoa</taxon>
        <taxon>Ecdysozoa</taxon>
        <taxon>Arthropoda</taxon>
        <taxon>Hexapoda</taxon>
        <taxon>Insecta</taxon>
        <taxon>Pterygota</taxon>
        <taxon>Neoptera</taxon>
        <taxon>Endopterygota</taxon>
        <taxon>Lepidoptera</taxon>
        <taxon>Glossata</taxon>
        <taxon>Ditrysia</taxon>
        <taxon>Tineoidea</taxon>
        <taxon>Psychidae</taxon>
        <taxon>Oiketicinae</taxon>
        <taxon>Eumeta</taxon>
    </lineage>
</organism>
<dbReference type="OrthoDB" id="425681at2759"/>
<dbReference type="EMBL" id="BGZK01000006">
    <property type="protein sequence ID" value="GBP00795.1"/>
    <property type="molecule type" value="Genomic_DNA"/>
</dbReference>